<dbReference type="EMBL" id="FNDD01000002">
    <property type="protein sequence ID" value="SDG77386.1"/>
    <property type="molecule type" value="Genomic_DNA"/>
</dbReference>
<dbReference type="InterPro" id="IPR013425">
    <property type="entry name" value="Autotrns_rpt"/>
</dbReference>
<evidence type="ECO:0000256" key="1">
    <source>
        <dbReference type="ARBA" id="ARBA00022729"/>
    </source>
</evidence>
<dbReference type="AlphaFoldDB" id="A0A1G7WZQ2"/>
<evidence type="ECO:0000313" key="4">
    <source>
        <dbReference type="EMBL" id="SDG88775.1"/>
    </source>
</evidence>
<dbReference type="SUPFAM" id="SSF51126">
    <property type="entry name" value="Pectin lyase-like"/>
    <property type="match status" value="1"/>
</dbReference>
<evidence type="ECO:0000259" key="2">
    <source>
        <dbReference type="SMART" id="SM00014"/>
    </source>
</evidence>
<organism evidence="3 5">
    <name type="scientific">Vibrio xiamenensis</name>
    <dbReference type="NCBI Taxonomy" id="861298"/>
    <lineage>
        <taxon>Bacteria</taxon>
        <taxon>Pseudomonadati</taxon>
        <taxon>Pseudomonadota</taxon>
        <taxon>Gammaproteobacteria</taxon>
        <taxon>Vibrionales</taxon>
        <taxon>Vibrionaceae</taxon>
        <taxon>Vibrio</taxon>
    </lineage>
</organism>
<feature type="domain" description="Phosphatidic acid phosphatase type 2/haloperoxidase" evidence="2">
    <location>
        <begin position="330"/>
        <end position="433"/>
    </location>
</feature>
<dbReference type="NCBIfam" id="TIGR02601">
    <property type="entry name" value="autotrns_rpt"/>
    <property type="match status" value="1"/>
</dbReference>
<dbReference type="SMART" id="SM00014">
    <property type="entry name" value="acidPPc"/>
    <property type="match status" value="1"/>
</dbReference>
<dbReference type="EMBL" id="FNDD01000004">
    <property type="protein sequence ID" value="SDG88775.1"/>
    <property type="molecule type" value="Genomic_DNA"/>
</dbReference>
<sequence length="752" mass="79237">MKISHQQKTFALTALTCALLSACNSDSDSEASYTKPALPTGLGYEQTVNTPDISGTAVVDGDIEVTNYKKNIVAYDEAVNPILQVLTGFNDIWSVGDSTWSSTGSADLDVADGYESYTGVDGGATNSTSSALLLDFSGANTLDDDVWQYNFDYVKTLTRSGETEPDVDRDDAASQVFAYLDDQREKGYSITSGLGALADDYRTGANSTSPYSYNDEGTEVLVDDTEVDIFDDSNLPNEGLGEGGTNYGESGYELDDVIALLDTIRDFGASTEAPKYHFESPRPWRMESDYSVASFSSIDDVTALECHNLDDSVTEKFYDFPSDPIVSPLIGLRCAGRTIYTDNGDGSFSSNYTAGSGDAWVSGRAKDGGFPSGHTTEAVDRGLGLAYTIPARFAEMAMRAVDLGTNRIVAGMHSPLDVIGGRIMGTAVTAAALNANPTVASTALSQANEYFLAKAQTAGFDTIDDYAHSDVSDVEAARYSDHDEMKARYLAALTYGFEALDEDSAAAEVPKGAEVLLASRFPYLDDDQRRAVLATTEIDSNYPVINQSRGWGRLNLFAAADGYGAFDGDVTITMSSDDGEFGAQDTWRNDISGAGLLTKLGEGSLTLTGDNNYSGGTLLEAGSLIAASSSAFGSGTLYQQDGNLEISIDDGSSDSSQGTLNVGAYVQDGGSLVLDLNNNAKLSASGSIYLSGGNLVVTVPTLSETESFSILSAAYLDGEFDSVTASDSSGTSYDVSVSYSATGASVSVSPQA</sequence>
<dbReference type="Pfam" id="PF12951">
    <property type="entry name" value="PATR"/>
    <property type="match status" value="1"/>
</dbReference>
<proteinExistence type="predicted"/>
<dbReference type="STRING" id="861298.SAMN04488136_102285"/>
<protein>
    <submittedName>
        <fullName evidence="3">Autotransporter-associated beta strand repeat-containing protein</fullName>
    </submittedName>
</protein>
<evidence type="ECO:0000313" key="3">
    <source>
        <dbReference type="EMBL" id="SDG77386.1"/>
    </source>
</evidence>
<evidence type="ECO:0000313" key="5">
    <source>
        <dbReference type="Proteomes" id="UP000198854"/>
    </source>
</evidence>
<reference evidence="3" key="1">
    <citation type="submission" date="2016-10" db="EMBL/GenBank/DDBJ databases">
        <authorList>
            <person name="de Groot N.N."/>
        </authorList>
    </citation>
    <scope>NUCLEOTIDE SEQUENCE [LARGE SCALE GENOMIC DNA]</scope>
    <source>
        <strain evidence="3">CGMCC 1.10228</strain>
    </source>
</reference>
<dbReference type="RefSeq" id="WP_093269484.1">
    <property type="nucleotide sequence ID" value="NZ_FNDD01000002.1"/>
</dbReference>
<gene>
    <name evidence="3" type="ORF">SAMN04488136_102285</name>
    <name evidence="4" type="ORF">SAMN04488136_10489</name>
</gene>
<dbReference type="Gene3D" id="1.20.144.10">
    <property type="entry name" value="Phosphatidic acid phosphatase type 2/haloperoxidase"/>
    <property type="match status" value="1"/>
</dbReference>
<name>A0A1G7WZQ2_9VIBR</name>
<dbReference type="SUPFAM" id="SSF48317">
    <property type="entry name" value="Acid phosphatase/Vanadium-dependent haloperoxidase"/>
    <property type="match status" value="1"/>
</dbReference>
<dbReference type="PROSITE" id="PS51257">
    <property type="entry name" value="PROKAR_LIPOPROTEIN"/>
    <property type="match status" value="1"/>
</dbReference>
<dbReference type="InterPro" id="IPR000326">
    <property type="entry name" value="PAP2/HPO"/>
</dbReference>
<dbReference type="InterPro" id="IPR036938">
    <property type="entry name" value="PAP2/HPO_sf"/>
</dbReference>
<dbReference type="Proteomes" id="UP000198854">
    <property type="component" value="Unassembled WGS sequence"/>
</dbReference>
<reference evidence="5" key="2">
    <citation type="submission" date="2016-10" db="EMBL/GenBank/DDBJ databases">
        <authorList>
            <person name="Varghese N."/>
            <person name="Submissions S."/>
        </authorList>
    </citation>
    <scope>NUCLEOTIDE SEQUENCE [LARGE SCALE GENOMIC DNA]</scope>
    <source>
        <strain evidence="5">CGMCC 1.10228</strain>
    </source>
</reference>
<accession>A0A1G7WZQ2</accession>
<keyword evidence="5" id="KW-1185">Reference proteome</keyword>
<dbReference type="Pfam" id="PF01569">
    <property type="entry name" value="PAP2"/>
    <property type="match status" value="1"/>
</dbReference>
<keyword evidence="1" id="KW-0732">Signal</keyword>
<dbReference type="InterPro" id="IPR011050">
    <property type="entry name" value="Pectin_lyase_fold/virulence"/>
</dbReference>
<dbReference type="OrthoDB" id="9780507at2"/>